<evidence type="ECO:0000313" key="1">
    <source>
        <dbReference type="EMBL" id="BDZ49248.1"/>
    </source>
</evidence>
<gene>
    <name evidence="1" type="ORF">GCM10025867_14890</name>
</gene>
<evidence type="ECO:0000313" key="2">
    <source>
        <dbReference type="Proteomes" id="UP001321486"/>
    </source>
</evidence>
<dbReference type="EMBL" id="AP027732">
    <property type="protein sequence ID" value="BDZ49248.1"/>
    <property type="molecule type" value="Genomic_DNA"/>
</dbReference>
<sequence length="189" mass="20114">MVTFEEQLPAHPAATTPTALILPGAGYTTQAPLLYWISSALVAHGWRLIRADWGFRPASLEQGRRLVHDSLETFPGGDVPDLVVAKSIGTFALPWAMTHGAAGIWLTPLLSESDVAEALNAADDRHVAIGGTADPAWLPSLLTDSHAILHSVTGANHSLELPSSWDGSVREQVPVIQAAVAHAERVRLS</sequence>
<dbReference type="RefSeq" id="WP_286346080.1">
    <property type="nucleotide sequence ID" value="NZ_AP027732.1"/>
</dbReference>
<reference evidence="2" key="1">
    <citation type="journal article" date="2019" name="Int. J. Syst. Evol. Microbiol.">
        <title>The Global Catalogue of Microorganisms (GCM) 10K type strain sequencing project: providing services to taxonomists for standard genome sequencing and annotation.</title>
        <authorList>
            <consortium name="The Broad Institute Genomics Platform"/>
            <consortium name="The Broad Institute Genome Sequencing Center for Infectious Disease"/>
            <person name="Wu L."/>
            <person name="Ma J."/>
        </authorList>
    </citation>
    <scope>NUCLEOTIDE SEQUENCE [LARGE SCALE GENOMIC DNA]</scope>
    <source>
        <strain evidence="2">NBRC 108728</strain>
    </source>
</reference>
<protein>
    <recommendedName>
        <fullName evidence="3">Alpha/beta hydrolase</fullName>
    </recommendedName>
</protein>
<name>A0ABN6XYN9_9MICO</name>
<accession>A0ABN6XYN9</accession>
<keyword evidence="2" id="KW-1185">Reference proteome</keyword>
<organism evidence="1 2">
    <name type="scientific">Frondihabitans sucicola</name>
    <dbReference type="NCBI Taxonomy" id="1268041"/>
    <lineage>
        <taxon>Bacteria</taxon>
        <taxon>Bacillati</taxon>
        <taxon>Actinomycetota</taxon>
        <taxon>Actinomycetes</taxon>
        <taxon>Micrococcales</taxon>
        <taxon>Microbacteriaceae</taxon>
        <taxon>Frondihabitans</taxon>
    </lineage>
</organism>
<dbReference type="Proteomes" id="UP001321486">
    <property type="component" value="Chromosome"/>
</dbReference>
<proteinExistence type="predicted"/>
<evidence type="ECO:0008006" key="3">
    <source>
        <dbReference type="Google" id="ProtNLM"/>
    </source>
</evidence>